<dbReference type="RefSeq" id="XP_024366405.1">
    <property type="nucleotide sequence ID" value="XM_024510637.2"/>
</dbReference>
<protein>
    <recommendedName>
        <fullName evidence="2">cytokinin riboside 5'-monophosphate phosphoribohydrolase</fullName>
        <ecNumber evidence="2">3.2.2.n1</ecNumber>
    </recommendedName>
</protein>
<evidence type="ECO:0000256" key="4">
    <source>
        <dbReference type="ARBA" id="ARBA00047718"/>
    </source>
</evidence>
<accession>A0A2K1IBL3</accession>
<dbReference type="EnsemblPlants" id="Pp3c26_2730V3.1">
    <property type="protein sequence ID" value="Pp3c26_2730V3.1"/>
    <property type="gene ID" value="Pp3c26_2730"/>
</dbReference>
<comment type="similarity">
    <text evidence="1">Belongs to the LOG family.</text>
</comment>
<dbReference type="GO" id="GO:0102682">
    <property type="term" value="F:cytokinin riboside 5'-monophosphate phosphoribohydrolase activity"/>
    <property type="evidence" value="ECO:0000318"/>
    <property type="project" value="GO_Central"/>
</dbReference>
<dbReference type="STRING" id="3218.A0A2K1IBL3"/>
<dbReference type="PANTHER" id="PTHR31223:SF70">
    <property type="entry name" value="LOG FAMILY PROTEIN YJL055W"/>
    <property type="match status" value="1"/>
</dbReference>
<evidence type="ECO:0000256" key="3">
    <source>
        <dbReference type="ARBA" id="ARBA00022712"/>
    </source>
</evidence>
<dbReference type="GO" id="GO:0005829">
    <property type="term" value="C:cytosol"/>
    <property type="evidence" value="ECO:0000318"/>
    <property type="project" value="GO_Central"/>
</dbReference>
<dbReference type="GeneID" id="112277853"/>
<dbReference type="InterPro" id="IPR005269">
    <property type="entry name" value="LOG"/>
</dbReference>
<comment type="catalytic activity">
    <reaction evidence="5">
        <text>9-ribosyl-trans-zeatin 5'-phosphate + H2O = trans-zeatin + D-ribose 5-phosphate</text>
        <dbReference type="Rhea" id="RHEA:48564"/>
        <dbReference type="ChEBI" id="CHEBI:15377"/>
        <dbReference type="ChEBI" id="CHEBI:16522"/>
        <dbReference type="ChEBI" id="CHEBI:78346"/>
        <dbReference type="ChEBI" id="CHEBI:87947"/>
        <dbReference type="EC" id="3.2.2.n1"/>
    </reaction>
</comment>
<gene>
    <name evidence="7" type="primary">LOC112277853</name>
    <name evidence="6" type="ORF">PHYPA_030149</name>
</gene>
<dbReference type="FunFam" id="3.40.50.450:FF:000073">
    <property type="entry name" value="Uncharacterized protein"/>
    <property type="match status" value="1"/>
</dbReference>
<sequence>MDQVPPFQRICVFCGSCGGKKPIYTQVAEDLGNELVKRGIDLVYGGGSIGLMGTVAQAVQDAGGHVIGVIPMALLPKEVCGKTEGDLVAVDDIHQRKSEMASRADAFIALPGGFGTFEEFLEIITWAQLGIHKKPIGLLNVEGYYDSMFSMFDKALKEGFVNQASHNIVIFAPTLAELLDKLKSYTPLVDISVPELQWATVASRPVKRQHNGSSGTASSAMRGSTTAASSASGARAFRALPNIVSLATTGGRCGLVNDVRCSGLLRCFQPPHAHQFNIWGKLTSICGASGVSMAAVPARRPV</sequence>
<evidence type="ECO:0000313" key="7">
    <source>
        <dbReference type="EnsemblPlants" id="Pp3c26_2730V3.1"/>
    </source>
</evidence>
<reference evidence="7" key="3">
    <citation type="submission" date="2020-12" db="UniProtKB">
        <authorList>
            <consortium name="EnsemblPlants"/>
        </authorList>
    </citation>
    <scope>IDENTIFICATION</scope>
</reference>
<keyword evidence="8" id="KW-1185">Reference proteome</keyword>
<dbReference type="Gene3D" id="3.40.50.450">
    <property type="match status" value="1"/>
</dbReference>
<evidence type="ECO:0000256" key="1">
    <source>
        <dbReference type="ARBA" id="ARBA00006763"/>
    </source>
</evidence>
<evidence type="ECO:0000313" key="6">
    <source>
        <dbReference type="EMBL" id="PNR26668.1"/>
    </source>
</evidence>
<dbReference type="GO" id="GO:0009691">
    <property type="term" value="P:cytokinin biosynthetic process"/>
    <property type="evidence" value="ECO:0000318"/>
    <property type="project" value="GO_Central"/>
</dbReference>
<dbReference type="PANTHER" id="PTHR31223">
    <property type="entry name" value="LOG FAMILY PROTEIN YJL055W"/>
    <property type="match status" value="1"/>
</dbReference>
<dbReference type="Gramene" id="Pp3c26_2730V3.3">
    <property type="protein sequence ID" value="Pp3c26_2730V3.3"/>
    <property type="gene ID" value="Pp3c26_2730"/>
</dbReference>
<organism evidence="6">
    <name type="scientific">Physcomitrium patens</name>
    <name type="common">Spreading-leaved earth moss</name>
    <name type="synonym">Physcomitrella patens</name>
    <dbReference type="NCBI Taxonomy" id="3218"/>
    <lineage>
        <taxon>Eukaryota</taxon>
        <taxon>Viridiplantae</taxon>
        <taxon>Streptophyta</taxon>
        <taxon>Embryophyta</taxon>
        <taxon>Bryophyta</taxon>
        <taxon>Bryophytina</taxon>
        <taxon>Bryopsida</taxon>
        <taxon>Funariidae</taxon>
        <taxon>Funariales</taxon>
        <taxon>Funariaceae</taxon>
        <taxon>Physcomitrium</taxon>
    </lineage>
</organism>
<name>A0A2K1IBL3_PHYPA</name>
<dbReference type="EMBL" id="ABEU02000026">
    <property type="protein sequence ID" value="PNR26668.1"/>
    <property type="molecule type" value="Genomic_DNA"/>
</dbReference>
<reference evidence="6 8" key="2">
    <citation type="journal article" date="2018" name="Plant J.">
        <title>The Physcomitrella patens chromosome-scale assembly reveals moss genome structure and evolution.</title>
        <authorList>
            <person name="Lang D."/>
            <person name="Ullrich K.K."/>
            <person name="Murat F."/>
            <person name="Fuchs J."/>
            <person name="Jenkins J."/>
            <person name="Haas F.B."/>
            <person name="Piednoel M."/>
            <person name="Gundlach H."/>
            <person name="Van Bel M."/>
            <person name="Meyberg R."/>
            <person name="Vives C."/>
            <person name="Morata J."/>
            <person name="Symeonidi A."/>
            <person name="Hiss M."/>
            <person name="Muchero W."/>
            <person name="Kamisugi Y."/>
            <person name="Saleh O."/>
            <person name="Blanc G."/>
            <person name="Decker E.L."/>
            <person name="van Gessel N."/>
            <person name="Grimwood J."/>
            <person name="Hayes R.D."/>
            <person name="Graham S.W."/>
            <person name="Gunter L.E."/>
            <person name="McDaniel S.F."/>
            <person name="Hoernstein S.N.W."/>
            <person name="Larsson A."/>
            <person name="Li F.W."/>
            <person name="Perroud P.F."/>
            <person name="Phillips J."/>
            <person name="Ranjan P."/>
            <person name="Rokshar D.S."/>
            <person name="Rothfels C.J."/>
            <person name="Schneider L."/>
            <person name="Shu S."/>
            <person name="Stevenson D.W."/>
            <person name="Thummler F."/>
            <person name="Tillich M."/>
            <person name="Villarreal Aguilar J.C."/>
            <person name="Widiez T."/>
            <person name="Wong G.K."/>
            <person name="Wymore A."/>
            <person name="Zhang Y."/>
            <person name="Zimmer A.D."/>
            <person name="Quatrano R.S."/>
            <person name="Mayer K.F.X."/>
            <person name="Goodstein D."/>
            <person name="Casacuberta J.M."/>
            <person name="Vandepoele K."/>
            <person name="Reski R."/>
            <person name="Cuming A.C."/>
            <person name="Tuskan G.A."/>
            <person name="Maumus F."/>
            <person name="Salse J."/>
            <person name="Schmutz J."/>
            <person name="Rensing S.A."/>
        </authorList>
    </citation>
    <scope>NUCLEOTIDE SEQUENCE [LARGE SCALE GENOMIC DNA]</scope>
    <source>
        <strain evidence="7 8">cv. Gransden 2004</strain>
    </source>
</reference>
<dbReference type="SUPFAM" id="SSF102405">
    <property type="entry name" value="MCP/YpsA-like"/>
    <property type="match status" value="1"/>
</dbReference>
<dbReference type="EC" id="3.2.2.n1" evidence="2"/>
<reference evidence="6 8" key="1">
    <citation type="journal article" date="2008" name="Science">
        <title>The Physcomitrella genome reveals evolutionary insights into the conquest of land by plants.</title>
        <authorList>
            <person name="Rensing S."/>
            <person name="Lang D."/>
            <person name="Zimmer A."/>
            <person name="Terry A."/>
            <person name="Salamov A."/>
            <person name="Shapiro H."/>
            <person name="Nishiyama T."/>
            <person name="Perroud P.-F."/>
            <person name="Lindquist E."/>
            <person name="Kamisugi Y."/>
            <person name="Tanahashi T."/>
            <person name="Sakakibara K."/>
            <person name="Fujita T."/>
            <person name="Oishi K."/>
            <person name="Shin-I T."/>
            <person name="Kuroki Y."/>
            <person name="Toyoda A."/>
            <person name="Suzuki Y."/>
            <person name="Hashimoto A."/>
            <person name="Yamaguchi K."/>
            <person name="Sugano A."/>
            <person name="Kohara Y."/>
            <person name="Fujiyama A."/>
            <person name="Anterola A."/>
            <person name="Aoki S."/>
            <person name="Ashton N."/>
            <person name="Barbazuk W.B."/>
            <person name="Barker E."/>
            <person name="Bennetzen J."/>
            <person name="Bezanilla M."/>
            <person name="Blankenship R."/>
            <person name="Cho S.H."/>
            <person name="Dutcher S."/>
            <person name="Estelle M."/>
            <person name="Fawcett J.A."/>
            <person name="Gundlach H."/>
            <person name="Hanada K."/>
            <person name="Heyl A."/>
            <person name="Hicks K.A."/>
            <person name="Hugh J."/>
            <person name="Lohr M."/>
            <person name="Mayer K."/>
            <person name="Melkozernov A."/>
            <person name="Murata T."/>
            <person name="Nelson D."/>
            <person name="Pils B."/>
            <person name="Prigge M."/>
            <person name="Reiss B."/>
            <person name="Renner T."/>
            <person name="Rombauts S."/>
            <person name="Rushton P."/>
            <person name="Sanderfoot A."/>
            <person name="Schween G."/>
            <person name="Shiu S.-H."/>
            <person name="Stueber K."/>
            <person name="Theodoulou F.L."/>
            <person name="Tu H."/>
            <person name="Van de Peer Y."/>
            <person name="Verrier P.J."/>
            <person name="Waters E."/>
            <person name="Wood A."/>
            <person name="Yang L."/>
            <person name="Cove D."/>
            <person name="Cuming A."/>
            <person name="Hasebe M."/>
            <person name="Lucas S."/>
            <person name="Mishler D.B."/>
            <person name="Reski R."/>
            <person name="Grigoriev I."/>
            <person name="Quatrano R.S."/>
            <person name="Boore J.L."/>
        </authorList>
    </citation>
    <scope>NUCLEOTIDE SEQUENCE [LARGE SCALE GENOMIC DNA]</scope>
    <source>
        <strain evidence="7 8">cv. Gransden 2004</strain>
    </source>
</reference>
<dbReference type="Pfam" id="PF03641">
    <property type="entry name" value="Lysine_decarbox"/>
    <property type="match status" value="1"/>
</dbReference>
<dbReference type="Gramene" id="Pp3c26_2730V3.1">
    <property type="protein sequence ID" value="Pp3c26_2730V3.1"/>
    <property type="gene ID" value="Pp3c26_2730"/>
</dbReference>
<keyword evidence="3" id="KW-0203">Cytokinin biosynthesis</keyword>
<dbReference type="InterPro" id="IPR031100">
    <property type="entry name" value="LOG_fam"/>
</dbReference>
<dbReference type="PaxDb" id="3218-PP1S306_10V6.1"/>
<comment type="catalytic activity">
    <reaction evidence="4">
        <text>N(6)-(dimethylallyl)adenosine 5'-phosphate + H2O = N(6)-dimethylallyladenine + D-ribose 5-phosphate</text>
        <dbReference type="Rhea" id="RHEA:48560"/>
        <dbReference type="ChEBI" id="CHEBI:15377"/>
        <dbReference type="ChEBI" id="CHEBI:17660"/>
        <dbReference type="ChEBI" id="CHEBI:57526"/>
        <dbReference type="ChEBI" id="CHEBI:78346"/>
        <dbReference type="EC" id="3.2.2.n1"/>
    </reaction>
</comment>
<dbReference type="GO" id="GO:0005634">
    <property type="term" value="C:nucleus"/>
    <property type="evidence" value="ECO:0000318"/>
    <property type="project" value="GO_Central"/>
</dbReference>
<evidence type="ECO:0000313" key="8">
    <source>
        <dbReference type="Proteomes" id="UP000006727"/>
    </source>
</evidence>
<dbReference type="Proteomes" id="UP000006727">
    <property type="component" value="Chromosome 26"/>
</dbReference>
<evidence type="ECO:0000256" key="5">
    <source>
        <dbReference type="ARBA" id="ARBA00049153"/>
    </source>
</evidence>
<dbReference type="EnsemblPlants" id="Pp3c26_2730V3.3">
    <property type="protein sequence ID" value="Pp3c26_2730V3.3"/>
    <property type="gene ID" value="Pp3c26_2730"/>
</dbReference>
<evidence type="ECO:0000256" key="2">
    <source>
        <dbReference type="ARBA" id="ARBA00012205"/>
    </source>
</evidence>
<dbReference type="NCBIfam" id="TIGR00730">
    <property type="entry name" value="Rossman fold protein, TIGR00730 family"/>
    <property type="match status" value="1"/>
</dbReference>
<dbReference type="AlphaFoldDB" id="A0A2K1IBL3"/>
<dbReference type="OrthoDB" id="414463at2759"/>
<proteinExistence type="inferred from homology"/>